<organism evidence="2 3">
    <name type="scientific">Bacteroides cellulosilyticus</name>
    <dbReference type="NCBI Taxonomy" id="246787"/>
    <lineage>
        <taxon>Bacteria</taxon>
        <taxon>Pseudomonadati</taxon>
        <taxon>Bacteroidota</taxon>
        <taxon>Bacteroidia</taxon>
        <taxon>Bacteroidales</taxon>
        <taxon>Bacteroidaceae</taxon>
        <taxon>Bacteroides</taxon>
    </lineage>
</organism>
<keyword evidence="1" id="KW-1133">Transmembrane helix</keyword>
<dbReference type="EMBL" id="CP012801">
    <property type="protein sequence ID" value="ALJ57478.1"/>
    <property type="molecule type" value="Genomic_DNA"/>
</dbReference>
<name>A0A0P0GKA6_9BACE</name>
<reference evidence="2 3" key="1">
    <citation type="journal article" date="2015" name="Science">
        <title>Genetic determinants of in vivo fitness and diet responsiveness in multiple human gut Bacteroides.</title>
        <authorList>
            <person name="Wu M."/>
            <person name="McNulty N.P."/>
            <person name="Rodionov D.A."/>
            <person name="Khoroshkin M.S."/>
            <person name="Griffin N.W."/>
            <person name="Cheng J."/>
            <person name="Latreille P."/>
            <person name="Kerstetter R.A."/>
            <person name="Terrapon N."/>
            <person name="Henrissat B."/>
            <person name="Osterman A.L."/>
            <person name="Gordon J.I."/>
        </authorList>
    </citation>
    <scope>NUCLEOTIDE SEQUENCE [LARGE SCALE GENOMIC DNA]</scope>
    <source>
        <strain evidence="2 3">WH2</strain>
    </source>
</reference>
<dbReference type="RefSeq" id="WP_144430715.1">
    <property type="nucleotide sequence ID" value="NZ_CP012801.1"/>
</dbReference>
<keyword evidence="1" id="KW-0472">Membrane</keyword>
<protein>
    <submittedName>
        <fullName evidence="2">Uncharacterized protein</fullName>
    </submittedName>
</protein>
<sequence>MEILLILGFCMIVLCALCGISIYLSAIGFLEKMHLPTIIWLFIFSTIAGGICSFFASQTYDGIVYISNIYLILGGIAALTLFRKIFGAEYKRPQILWIFFLILLPLGVVGLLFSQKIIVT</sequence>
<proteinExistence type="predicted"/>
<feature type="transmembrane region" description="Helical" evidence="1">
    <location>
        <begin position="94"/>
        <end position="113"/>
    </location>
</feature>
<evidence type="ECO:0000313" key="3">
    <source>
        <dbReference type="Proteomes" id="UP000061809"/>
    </source>
</evidence>
<accession>A0A0P0GKA6</accession>
<keyword evidence="1" id="KW-0812">Transmembrane</keyword>
<feature type="transmembrane region" description="Helical" evidence="1">
    <location>
        <begin position="62"/>
        <end position="82"/>
    </location>
</feature>
<gene>
    <name evidence="2" type="ORF">BcellWH2_00202</name>
</gene>
<evidence type="ECO:0000256" key="1">
    <source>
        <dbReference type="SAM" id="Phobius"/>
    </source>
</evidence>
<feature type="transmembrane region" description="Helical" evidence="1">
    <location>
        <begin position="37"/>
        <end position="56"/>
    </location>
</feature>
<dbReference type="AlphaFoldDB" id="A0A0P0GKA6"/>
<dbReference type="Proteomes" id="UP000061809">
    <property type="component" value="Chromosome"/>
</dbReference>
<feature type="transmembrane region" description="Helical" evidence="1">
    <location>
        <begin position="6"/>
        <end position="30"/>
    </location>
</feature>
<evidence type="ECO:0000313" key="2">
    <source>
        <dbReference type="EMBL" id="ALJ57478.1"/>
    </source>
</evidence>
<dbReference type="KEGG" id="bcel:BcellWH2_00202"/>
<dbReference type="PATRIC" id="fig|246787.4.peg.209"/>